<evidence type="ECO:0000313" key="3">
    <source>
        <dbReference type="Proteomes" id="UP000028045"/>
    </source>
</evidence>
<feature type="region of interest" description="Disordered" evidence="1">
    <location>
        <begin position="66"/>
        <end position="137"/>
    </location>
</feature>
<proteinExistence type="predicted"/>
<accession>A0A084AHP5</accession>
<organism evidence="2 3">
    <name type="scientific">Stachybotrys chartarum (strain CBS 109288 / IBT 7711)</name>
    <name type="common">Toxic black mold</name>
    <name type="synonym">Stilbospora chartarum</name>
    <dbReference type="NCBI Taxonomy" id="1280523"/>
    <lineage>
        <taxon>Eukaryota</taxon>
        <taxon>Fungi</taxon>
        <taxon>Dikarya</taxon>
        <taxon>Ascomycota</taxon>
        <taxon>Pezizomycotina</taxon>
        <taxon>Sordariomycetes</taxon>
        <taxon>Hypocreomycetidae</taxon>
        <taxon>Hypocreales</taxon>
        <taxon>Stachybotryaceae</taxon>
        <taxon>Stachybotrys</taxon>
    </lineage>
</organism>
<gene>
    <name evidence="2" type="ORF">S7711_11362</name>
</gene>
<protein>
    <submittedName>
        <fullName evidence="2">Uncharacterized protein</fullName>
    </submittedName>
</protein>
<feature type="region of interest" description="Disordered" evidence="1">
    <location>
        <begin position="1"/>
        <end position="34"/>
    </location>
</feature>
<dbReference type="Proteomes" id="UP000028045">
    <property type="component" value="Unassembled WGS sequence"/>
</dbReference>
<dbReference type="AlphaFoldDB" id="A0A084AHP5"/>
<dbReference type="EMBL" id="KL648725">
    <property type="protein sequence ID" value="KEY64824.1"/>
    <property type="molecule type" value="Genomic_DNA"/>
</dbReference>
<keyword evidence="3" id="KW-1185">Reference proteome</keyword>
<sequence length="137" mass="14763">MRNEGGEMQESGELEQEDTRSGSSNVLPGVASVDQSGQVVSIHECLMRIQPGPNVKNAATLFVTRRKHGGGGSSTSSLHGMETGNGQDGYNRHQVVDIIGPGWPQVKQERKPSAQRLPNATSRPASPRLSKGQIRHR</sequence>
<dbReference type="HOGENOM" id="CLU_1866423_0_0_1"/>
<evidence type="ECO:0000313" key="2">
    <source>
        <dbReference type="EMBL" id="KEY64824.1"/>
    </source>
</evidence>
<reference evidence="2 3" key="1">
    <citation type="journal article" date="2014" name="BMC Genomics">
        <title>Comparative genome sequencing reveals chemotype-specific gene clusters in the toxigenic black mold Stachybotrys.</title>
        <authorList>
            <person name="Semeiks J."/>
            <person name="Borek D."/>
            <person name="Otwinowski Z."/>
            <person name="Grishin N.V."/>
        </authorList>
    </citation>
    <scope>NUCLEOTIDE SEQUENCE [LARGE SCALE GENOMIC DNA]</scope>
    <source>
        <strain evidence="3">CBS 109288 / IBT 7711</strain>
    </source>
</reference>
<name>A0A084AHP5_STACB</name>
<evidence type="ECO:0000256" key="1">
    <source>
        <dbReference type="SAM" id="MobiDB-lite"/>
    </source>
</evidence>